<dbReference type="Proteomes" id="UP000465221">
    <property type="component" value="Unassembled WGS sequence"/>
</dbReference>
<proteinExistence type="predicted"/>
<dbReference type="AlphaFoldDB" id="A0A8H3RXF6"/>
<reference evidence="1 2" key="1">
    <citation type="submission" date="2020-01" db="EMBL/GenBank/DDBJ databases">
        <title>Draft genome sequence of Aspergillus udagawae IFM 46972.</title>
        <authorList>
            <person name="Takahashi H."/>
            <person name="Yaguchi T."/>
        </authorList>
    </citation>
    <scope>NUCLEOTIDE SEQUENCE [LARGE SCALE GENOMIC DNA]</scope>
    <source>
        <strain evidence="1 2">IFM 46972</strain>
    </source>
</reference>
<dbReference type="EMBL" id="BLKC01000044">
    <property type="protein sequence ID" value="GFF41327.1"/>
    <property type="molecule type" value="Genomic_DNA"/>
</dbReference>
<comment type="caution">
    <text evidence="1">The sequence shown here is derived from an EMBL/GenBank/DDBJ whole genome shotgun (WGS) entry which is preliminary data.</text>
</comment>
<protein>
    <submittedName>
        <fullName evidence="1">Uncharacterized protein</fullName>
    </submittedName>
</protein>
<evidence type="ECO:0000313" key="1">
    <source>
        <dbReference type="EMBL" id="GFF41327.1"/>
    </source>
</evidence>
<accession>A0A8H3RXF6</accession>
<sequence>MPLDEACCKSGTVETVHLHGYIPRFEFNYAETSRLIHFRHQIKGFLAHRNVLFLKYDAAGYNPIKMAHYLTYRFTTQRMIRWLALLWFERVLHTSWLKERQGVPRKAAAQIRFSIGNND</sequence>
<gene>
    <name evidence="1" type="ORF">IFM46972_06507</name>
</gene>
<organism evidence="1 2">
    <name type="scientific">Aspergillus udagawae</name>
    <dbReference type="NCBI Taxonomy" id="91492"/>
    <lineage>
        <taxon>Eukaryota</taxon>
        <taxon>Fungi</taxon>
        <taxon>Dikarya</taxon>
        <taxon>Ascomycota</taxon>
        <taxon>Pezizomycotina</taxon>
        <taxon>Eurotiomycetes</taxon>
        <taxon>Eurotiomycetidae</taxon>
        <taxon>Eurotiales</taxon>
        <taxon>Aspergillaceae</taxon>
        <taxon>Aspergillus</taxon>
        <taxon>Aspergillus subgen. Fumigati</taxon>
    </lineage>
</organism>
<name>A0A8H3RXF6_9EURO</name>
<evidence type="ECO:0000313" key="2">
    <source>
        <dbReference type="Proteomes" id="UP000465221"/>
    </source>
</evidence>